<proteinExistence type="predicted"/>
<evidence type="ECO:0000313" key="1">
    <source>
        <dbReference type="EMBL" id="KAK7502297.1"/>
    </source>
</evidence>
<name>A0ABD0LSG3_9CAEN</name>
<dbReference type="EMBL" id="JACVVK020000026">
    <property type="protein sequence ID" value="KAK7502297.1"/>
    <property type="molecule type" value="Genomic_DNA"/>
</dbReference>
<reference evidence="1 2" key="1">
    <citation type="journal article" date="2023" name="Sci. Data">
        <title>Genome assembly of the Korean intertidal mud-creeper Batillaria attramentaria.</title>
        <authorList>
            <person name="Patra A.K."/>
            <person name="Ho P.T."/>
            <person name="Jun S."/>
            <person name="Lee S.J."/>
            <person name="Kim Y."/>
            <person name="Won Y.J."/>
        </authorList>
    </citation>
    <scope>NUCLEOTIDE SEQUENCE [LARGE SCALE GENOMIC DNA]</scope>
    <source>
        <strain evidence="1">Wonlab-2016</strain>
    </source>
</reference>
<accession>A0ABD0LSG3</accession>
<sequence>MVLHNWRSQKSILASSFGTEAFYCHLEKRPKPHINLQGGSAFFLTPAYPEDPASTVCTQVYQSLRESFQKRYIPRTSAGHSRAHKATLPGDIGVITEHFSPYYTFSDVDA</sequence>
<dbReference type="Proteomes" id="UP001519460">
    <property type="component" value="Unassembled WGS sequence"/>
</dbReference>
<comment type="caution">
    <text evidence="1">The sequence shown here is derived from an EMBL/GenBank/DDBJ whole genome shotgun (WGS) entry which is preliminary data.</text>
</comment>
<organism evidence="1 2">
    <name type="scientific">Batillaria attramentaria</name>
    <dbReference type="NCBI Taxonomy" id="370345"/>
    <lineage>
        <taxon>Eukaryota</taxon>
        <taxon>Metazoa</taxon>
        <taxon>Spiralia</taxon>
        <taxon>Lophotrochozoa</taxon>
        <taxon>Mollusca</taxon>
        <taxon>Gastropoda</taxon>
        <taxon>Caenogastropoda</taxon>
        <taxon>Sorbeoconcha</taxon>
        <taxon>Cerithioidea</taxon>
        <taxon>Batillariidae</taxon>
        <taxon>Batillaria</taxon>
    </lineage>
</organism>
<evidence type="ECO:0000313" key="2">
    <source>
        <dbReference type="Proteomes" id="UP001519460"/>
    </source>
</evidence>
<keyword evidence="2" id="KW-1185">Reference proteome</keyword>
<protein>
    <submittedName>
        <fullName evidence="1">Uncharacterized protein</fullName>
    </submittedName>
</protein>
<dbReference type="AlphaFoldDB" id="A0ABD0LSG3"/>
<gene>
    <name evidence="1" type="ORF">BaRGS_00006250</name>
</gene>